<accession>A0A7K1U223</accession>
<evidence type="ECO:0000256" key="3">
    <source>
        <dbReference type="ARBA" id="ARBA00023237"/>
    </source>
</evidence>
<protein>
    <submittedName>
        <fullName evidence="7">Outer membrane beta-barrel protein</fullName>
    </submittedName>
</protein>
<evidence type="ECO:0000259" key="6">
    <source>
        <dbReference type="Pfam" id="PF14905"/>
    </source>
</evidence>
<dbReference type="EMBL" id="WRXN01000003">
    <property type="protein sequence ID" value="MVT08424.1"/>
    <property type="molecule type" value="Genomic_DNA"/>
</dbReference>
<evidence type="ECO:0000256" key="2">
    <source>
        <dbReference type="ARBA" id="ARBA00023136"/>
    </source>
</evidence>
<proteinExistence type="predicted"/>
<name>A0A7K1U223_9BACT</name>
<evidence type="ECO:0000259" key="5">
    <source>
        <dbReference type="Pfam" id="PF07715"/>
    </source>
</evidence>
<reference evidence="7 8" key="1">
    <citation type="submission" date="2019-12" db="EMBL/GenBank/DDBJ databases">
        <title>Chitinophaga sp. strain ysch24 (GDMCC 1.1355), whole genome shotgun sequence.</title>
        <authorList>
            <person name="Zhang X."/>
        </authorList>
    </citation>
    <scope>NUCLEOTIDE SEQUENCE [LARGE SCALE GENOMIC DNA]</scope>
    <source>
        <strain evidence="8">ysch24</strain>
    </source>
</reference>
<keyword evidence="2" id="KW-0472">Membrane</keyword>
<dbReference type="PANTHER" id="PTHR40980:SF4">
    <property type="entry name" value="TONB-DEPENDENT RECEPTOR-LIKE BETA-BARREL DOMAIN-CONTAINING PROTEIN"/>
    <property type="match status" value="1"/>
</dbReference>
<feature type="domain" description="TonB-dependent receptor plug" evidence="5">
    <location>
        <begin position="139"/>
        <end position="230"/>
    </location>
</feature>
<dbReference type="Gene3D" id="2.170.130.10">
    <property type="entry name" value="TonB-dependent receptor, plug domain"/>
    <property type="match status" value="1"/>
</dbReference>
<keyword evidence="3" id="KW-0998">Cell outer membrane</keyword>
<dbReference type="InterPro" id="IPR037066">
    <property type="entry name" value="Plug_dom_sf"/>
</dbReference>
<dbReference type="RefSeq" id="WP_157305846.1">
    <property type="nucleotide sequence ID" value="NZ_WRXN01000003.1"/>
</dbReference>
<gene>
    <name evidence="7" type="ORF">GO493_09160</name>
</gene>
<feature type="signal peptide" evidence="4">
    <location>
        <begin position="1"/>
        <end position="23"/>
    </location>
</feature>
<dbReference type="InterPro" id="IPR036942">
    <property type="entry name" value="Beta-barrel_TonB_sf"/>
</dbReference>
<dbReference type="InterPro" id="IPR012910">
    <property type="entry name" value="Plug_dom"/>
</dbReference>
<dbReference type="Pfam" id="PF14905">
    <property type="entry name" value="OMP_b-brl_3"/>
    <property type="match status" value="1"/>
</dbReference>
<keyword evidence="4" id="KW-0732">Signal</keyword>
<dbReference type="InterPro" id="IPR041700">
    <property type="entry name" value="OMP_b-brl_3"/>
</dbReference>
<feature type="chain" id="PRO_5029901419" evidence="4">
    <location>
        <begin position="24"/>
        <end position="821"/>
    </location>
</feature>
<sequence length="821" mass="92840">MRIKKLCTGVLLCCLLLIAAARGQSPVKGRITGTIEIKDNGKKMEGASVLLKRVSDSLYHTAISNENGRFLFDNLPDGQYMLIVTYLGVRKYMSEAPVVIRGGVPKDLPVIMVTMNEDRMLKEVEIRDKKVFAEQQIDKTVINVDALISARGGNVMDVLNNAPAVTINEEGGISLKGKSGVTVFIDGRQTFMTGKELAGYLKSLPADMIEKVEIMSNPPARYNADGNGGIINIRTRKIKTKGINGNISLNYGQGVYLRSNNAVSVNYRNNRLNVYGSVGYTLLNNFFDSDRRRLYSHTNAAPDYLLQQSYFEKSNKNTTNYKFGVDYDIDKKTSIGLVLNGFSSPYKERGRYVNTFGLPGSSPDSVMYVASRLKEQTRNNALSIVLHHQQENGEREWNIGLDYLDYHTTSGQYSVNDTYVQDSTLSSRFALWSDNPFKAKIYSGKADIVMPVPGGIKMSAGVQVLYSRRNSSGNYEQELDNELYPLLQLNNRFRYDENINSLYVSFQKRVNRLALQAGLRMENTQAKARQYDIYQRPDSSFRMDYTNLFPTIYLSYDLDSTTGRTLVFSAGRRITRPNYQDLNPSVFFYDRYTSVTGNAVLRPGYATNLELAYNHGNAFSTGISYSRTSGGITQVYRQENTSFIANSMNIDRITGIGVNISTSLPVADWWTVNLYSELTSTRYQGQIFTDEYLDNSYTTFRLSGNNQLQFGKGWGGEISGLYRSGMILGQAILKPVWQMHMAVQKKLLKDKATINLAVRDIFYSWNVRRDLYIRHAEVYFSNRFDTRLINVTFTYKIGKTWKARSYKSGIQSEESRLEGGR</sequence>
<dbReference type="Pfam" id="PF07715">
    <property type="entry name" value="Plug"/>
    <property type="match status" value="1"/>
</dbReference>
<dbReference type="Pfam" id="PF13620">
    <property type="entry name" value="CarboxypepD_reg"/>
    <property type="match status" value="1"/>
</dbReference>
<dbReference type="SUPFAM" id="SSF49478">
    <property type="entry name" value="Cna protein B-type domain"/>
    <property type="match status" value="1"/>
</dbReference>
<dbReference type="Gene3D" id="2.60.40.10">
    <property type="entry name" value="Immunoglobulins"/>
    <property type="match status" value="1"/>
</dbReference>
<comment type="subcellular location">
    <subcellularLocation>
        <location evidence="1">Cell outer membrane</location>
    </subcellularLocation>
</comment>
<keyword evidence="8" id="KW-1185">Reference proteome</keyword>
<feature type="domain" description="Outer membrane protein beta-barrel" evidence="6">
    <location>
        <begin position="392"/>
        <end position="795"/>
    </location>
</feature>
<dbReference type="Proteomes" id="UP000461730">
    <property type="component" value="Unassembled WGS sequence"/>
</dbReference>
<evidence type="ECO:0000256" key="4">
    <source>
        <dbReference type="SAM" id="SignalP"/>
    </source>
</evidence>
<evidence type="ECO:0000256" key="1">
    <source>
        <dbReference type="ARBA" id="ARBA00004442"/>
    </source>
</evidence>
<dbReference type="Gene3D" id="2.40.170.20">
    <property type="entry name" value="TonB-dependent receptor, beta-barrel domain"/>
    <property type="match status" value="1"/>
</dbReference>
<dbReference type="InterPro" id="IPR013783">
    <property type="entry name" value="Ig-like_fold"/>
</dbReference>
<dbReference type="AlphaFoldDB" id="A0A7K1U223"/>
<dbReference type="SUPFAM" id="SSF56935">
    <property type="entry name" value="Porins"/>
    <property type="match status" value="1"/>
</dbReference>
<evidence type="ECO:0000313" key="7">
    <source>
        <dbReference type="EMBL" id="MVT08424.1"/>
    </source>
</evidence>
<dbReference type="GO" id="GO:0009279">
    <property type="term" value="C:cell outer membrane"/>
    <property type="evidence" value="ECO:0007669"/>
    <property type="project" value="UniProtKB-SubCell"/>
</dbReference>
<dbReference type="PANTHER" id="PTHR40980">
    <property type="entry name" value="PLUG DOMAIN-CONTAINING PROTEIN"/>
    <property type="match status" value="1"/>
</dbReference>
<evidence type="ECO:0000313" key="8">
    <source>
        <dbReference type="Proteomes" id="UP000461730"/>
    </source>
</evidence>
<organism evidence="7 8">
    <name type="scientific">Chitinophaga tropicalis</name>
    <dbReference type="NCBI Taxonomy" id="2683588"/>
    <lineage>
        <taxon>Bacteria</taxon>
        <taxon>Pseudomonadati</taxon>
        <taxon>Bacteroidota</taxon>
        <taxon>Chitinophagia</taxon>
        <taxon>Chitinophagales</taxon>
        <taxon>Chitinophagaceae</taxon>
        <taxon>Chitinophaga</taxon>
    </lineage>
</organism>
<comment type="caution">
    <text evidence="7">The sequence shown here is derived from an EMBL/GenBank/DDBJ whole genome shotgun (WGS) entry which is preliminary data.</text>
</comment>